<evidence type="ECO:0000313" key="3">
    <source>
        <dbReference type="EMBL" id="KCZ71297.1"/>
    </source>
</evidence>
<accession>A0A062V1Q1</accession>
<evidence type="ECO:0000259" key="2">
    <source>
        <dbReference type="PROSITE" id="PS50943"/>
    </source>
</evidence>
<dbReference type="OrthoDB" id="379932at2157"/>
<dbReference type="InterPro" id="IPR010982">
    <property type="entry name" value="Lambda_DNA-bd_dom_sf"/>
</dbReference>
<dbReference type="PROSITE" id="PS50943">
    <property type="entry name" value="HTH_CROC1"/>
    <property type="match status" value="1"/>
</dbReference>
<dbReference type="PANTHER" id="PTHR46558">
    <property type="entry name" value="TRACRIPTIONAL REGULATORY PROTEIN-RELATED-RELATED"/>
    <property type="match status" value="1"/>
</dbReference>
<evidence type="ECO:0000256" key="1">
    <source>
        <dbReference type="ARBA" id="ARBA00023125"/>
    </source>
</evidence>
<name>A0A062V1Q1_9EURY</name>
<comment type="caution">
    <text evidence="3">The sequence shown here is derived from an EMBL/GenBank/DDBJ whole genome shotgun (WGS) entry which is preliminary data.</text>
</comment>
<gene>
    <name evidence="3" type="ORF">ANME2D_02499</name>
</gene>
<keyword evidence="4" id="KW-1185">Reference proteome</keyword>
<organism evidence="3 4">
    <name type="scientific">Candidatus Methanoperedens nitratireducens</name>
    <dbReference type="NCBI Taxonomy" id="1392998"/>
    <lineage>
        <taxon>Archaea</taxon>
        <taxon>Methanobacteriati</taxon>
        <taxon>Methanobacteriota</taxon>
        <taxon>Stenosarchaea group</taxon>
        <taxon>Methanomicrobia</taxon>
        <taxon>Methanosarcinales</taxon>
        <taxon>ANME-2 cluster</taxon>
        <taxon>Candidatus Methanoperedentaceae</taxon>
        <taxon>Candidatus Methanoperedens</taxon>
    </lineage>
</organism>
<dbReference type="Proteomes" id="UP000027153">
    <property type="component" value="Unassembled WGS sequence"/>
</dbReference>
<reference evidence="3 4" key="1">
    <citation type="journal article" date="2013" name="Nature">
        <title>Anaerobic oxidation of methane coupled to nitrate reduction in a novel archaeal lineage.</title>
        <authorList>
            <person name="Haroon M.F."/>
            <person name="Hu S."/>
            <person name="Shi Y."/>
            <person name="Imelfort M."/>
            <person name="Keller J."/>
            <person name="Hugenholtz P."/>
            <person name="Yuan Z."/>
            <person name="Tyson G.W."/>
        </authorList>
    </citation>
    <scope>NUCLEOTIDE SEQUENCE [LARGE SCALE GENOMIC DNA]</scope>
    <source>
        <strain evidence="3 4">ANME-2d</strain>
    </source>
</reference>
<dbReference type="PANTHER" id="PTHR46558:SF4">
    <property type="entry name" value="DNA-BIDING PHAGE PROTEIN"/>
    <property type="match status" value="1"/>
</dbReference>
<dbReference type="EMBL" id="JMIY01000006">
    <property type="protein sequence ID" value="KCZ71297.1"/>
    <property type="molecule type" value="Genomic_DNA"/>
</dbReference>
<dbReference type="GO" id="GO:0003677">
    <property type="term" value="F:DNA binding"/>
    <property type="evidence" value="ECO:0007669"/>
    <property type="project" value="UniProtKB-KW"/>
</dbReference>
<proteinExistence type="predicted"/>
<dbReference type="SUPFAM" id="SSF47413">
    <property type="entry name" value="lambda repressor-like DNA-binding domains"/>
    <property type="match status" value="1"/>
</dbReference>
<evidence type="ECO:0000313" key="4">
    <source>
        <dbReference type="Proteomes" id="UP000027153"/>
    </source>
</evidence>
<dbReference type="Pfam" id="PF01381">
    <property type="entry name" value="HTH_3"/>
    <property type="match status" value="1"/>
</dbReference>
<feature type="domain" description="HTH cro/C1-type" evidence="2">
    <location>
        <begin position="10"/>
        <end position="64"/>
    </location>
</feature>
<protein>
    <submittedName>
        <fullName evidence="3">Putative transcriptional regulator</fullName>
    </submittedName>
</protein>
<dbReference type="Gene3D" id="1.10.260.40">
    <property type="entry name" value="lambda repressor-like DNA-binding domains"/>
    <property type="match status" value="1"/>
</dbReference>
<dbReference type="SMART" id="SM00530">
    <property type="entry name" value="HTH_XRE"/>
    <property type="match status" value="1"/>
</dbReference>
<keyword evidence="1" id="KW-0238">DNA-binding</keyword>
<dbReference type="CDD" id="cd00093">
    <property type="entry name" value="HTH_XRE"/>
    <property type="match status" value="1"/>
</dbReference>
<sequence>MKETKLKNKIREIRLDKGIKQSDLASMVGIFQSEISMIETGERMPSIYLAKKIAKALEKSVNEVFLDLSH</sequence>
<dbReference type="InterPro" id="IPR001387">
    <property type="entry name" value="Cro/C1-type_HTH"/>
</dbReference>
<dbReference type="AlphaFoldDB" id="A0A062V1Q1"/>
<dbReference type="RefSeq" id="WP_048092092.1">
    <property type="nucleotide sequence ID" value="NZ_JMIY01000006.1"/>
</dbReference>